<reference evidence="3 4" key="1">
    <citation type="submission" date="2019-09" db="EMBL/GenBank/DDBJ databases">
        <title>Draft genome sequence of Bacillus sp. JC-7.</title>
        <authorList>
            <person name="Tanaka N."/>
            <person name="Shiwa Y."/>
            <person name="Fujita N."/>
            <person name="Tanasupawat S."/>
        </authorList>
    </citation>
    <scope>NUCLEOTIDE SEQUENCE [LARGE SCALE GENOMIC DNA]</scope>
    <source>
        <strain evidence="3 4">JC-7</strain>
    </source>
</reference>
<evidence type="ECO:0000313" key="4">
    <source>
        <dbReference type="Proteomes" id="UP000391919"/>
    </source>
</evidence>
<feature type="chain" id="PRO_5023843514" evidence="1">
    <location>
        <begin position="24"/>
        <end position="184"/>
    </location>
</feature>
<keyword evidence="1" id="KW-0732">Signal</keyword>
<dbReference type="NCBIfam" id="NF040801">
    <property type="entry name" value="spore_GerD"/>
    <property type="match status" value="1"/>
</dbReference>
<dbReference type="Pfam" id="PF17898">
    <property type="entry name" value="GerD"/>
    <property type="match status" value="1"/>
</dbReference>
<name>A0A5J4JHI0_9BACI</name>
<feature type="signal peptide" evidence="1">
    <location>
        <begin position="1"/>
        <end position="23"/>
    </location>
</feature>
<sequence length="184" mass="20783">MKKIIVLLLIPLCAALAACSGNAAMGGQTDYNQTKKMVIDILKTDEGKKALQDIITSDDMKKNLVIDQAYVKETIEKTLTSQKGMDFWKESMKDPKFAEAVAKSMKTENKALLKSLMKDPDYQAMMIDVLKDPVYEKEVRNMLKSKEMRKTMQSVVVDTFNDPLFKAKMEDSLRKAAKETDGKK</sequence>
<dbReference type="EMBL" id="BKZQ01000012">
    <property type="protein sequence ID" value="GER69858.1"/>
    <property type="molecule type" value="Genomic_DNA"/>
</dbReference>
<proteinExistence type="predicted"/>
<evidence type="ECO:0000256" key="1">
    <source>
        <dbReference type="SAM" id="SignalP"/>
    </source>
</evidence>
<feature type="domain" description="Spore germination GerD central core" evidence="2">
    <location>
        <begin position="64"/>
        <end position="177"/>
    </location>
</feature>
<dbReference type="InterPro" id="IPR041262">
    <property type="entry name" value="GerD_central"/>
</dbReference>
<protein>
    <submittedName>
        <fullName evidence="3">Germination protein GerD</fullName>
    </submittedName>
</protein>
<gene>
    <name evidence="3" type="ORF">BpJC7_11610</name>
</gene>
<evidence type="ECO:0000313" key="3">
    <source>
        <dbReference type="EMBL" id="GER69858.1"/>
    </source>
</evidence>
<dbReference type="PROSITE" id="PS51257">
    <property type="entry name" value="PROKAR_LIPOPROTEIN"/>
    <property type="match status" value="1"/>
</dbReference>
<comment type="caution">
    <text evidence="3">The sequence shown here is derived from an EMBL/GenBank/DDBJ whole genome shotgun (WGS) entry which is preliminary data.</text>
</comment>
<organism evidence="3 4">
    <name type="scientific">Weizmannia acidilactici</name>
    <dbReference type="NCBI Taxonomy" id="2607726"/>
    <lineage>
        <taxon>Bacteria</taxon>
        <taxon>Bacillati</taxon>
        <taxon>Bacillota</taxon>
        <taxon>Bacilli</taxon>
        <taxon>Bacillales</taxon>
        <taxon>Bacillaceae</taxon>
        <taxon>Heyndrickxia</taxon>
    </lineage>
</organism>
<dbReference type="Proteomes" id="UP000391919">
    <property type="component" value="Unassembled WGS sequence"/>
</dbReference>
<keyword evidence="4" id="KW-1185">Reference proteome</keyword>
<dbReference type="RefSeq" id="WP_151680408.1">
    <property type="nucleotide sequence ID" value="NZ_BKZP01000016.1"/>
</dbReference>
<dbReference type="AlphaFoldDB" id="A0A5J4JHI0"/>
<evidence type="ECO:0000259" key="2">
    <source>
        <dbReference type="Pfam" id="PF17898"/>
    </source>
</evidence>
<accession>A0A5J4JHI0</accession>